<comment type="pathway">
    <text evidence="2">Glycan metabolism; osmoregulated periplasmic glucan (OPG) biosynthesis.</text>
</comment>
<dbReference type="PANTHER" id="PTHR43867:SF5">
    <property type="entry name" value="GLUCANS BIOSYNTHESIS GLUCOSYLTRANSFERASE H"/>
    <property type="match status" value="1"/>
</dbReference>
<accession>A0ABT1X8Z1</accession>
<evidence type="ECO:0000313" key="14">
    <source>
        <dbReference type="EMBL" id="MCR0984576.1"/>
    </source>
</evidence>
<evidence type="ECO:0000313" key="15">
    <source>
        <dbReference type="Proteomes" id="UP001524642"/>
    </source>
</evidence>
<keyword evidence="10 12" id="KW-1133">Transmembrane helix</keyword>
<dbReference type="SUPFAM" id="SSF53448">
    <property type="entry name" value="Nucleotide-diphospho-sugar transferases"/>
    <property type="match status" value="1"/>
</dbReference>
<evidence type="ECO:0000256" key="7">
    <source>
        <dbReference type="ARBA" id="ARBA00022676"/>
    </source>
</evidence>
<sequence length="566" mass="60192">MPRERPALRRAIFLLLCLLVALPLAALLWRVLSAGGWTGWEVAIAALYLGTLPWTAICVANAAIGLFLLLREPDAPAFLVPQVAAPRAGPPLRTAIAVCIRDEAMGAVLPPLARLVEGLAAAGEGGRFTLWFLSDTADQARATAEEEAVAAFAARAPLSVRYRRRADNAGFKAGNVMDFMDHHAGDQDLALMLDADSEMSADAVLRLVRGMEADPRLALIQQLIVGRPAARAFPRLFQFGMRAGMRAWATGQGWWQLDDGPYWGHNAVLRIAPFREHARLTALPDGSAILSHDQVEAVRLHAAGWRVRCLPSERGSLEGNPPALPEFLARDVRWGAGNMQYRHLIFRPGLTPMGRWQLAQAMLLFLCAPLWLGMLLAAVGNAVTGGGAGTPMGALAALLALTWAANAAPKLCGFAELLIRGERAVPYGGRGAVLRGAGAEILFSLLTEPVSLTNKSLALIRLALGTRNGWAPQNRADRGVAWGDAARLLWPHTLIGLGCAAALAAVSGTALLFALPFLAGLVLAVPVCVLTASPGFSALLVRHRIAATPEELATLASAPVRAMDRA</sequence>
<feature type="domain" description="Glycosyltransferase 2-like" evidence="13">
    <location>
        <begin position="191"/>
        <end position="383"/>
    </location>
</feature>
<evidence type="ECO:0000256" key="2">
    <source>
        <dbReference type="ARBA" id="ARBA00005001"/>
    </source>
</evidence>
<reference evidence="14 15" key="1">
    <citation type="submission" date="2022-06" db="EMBL/GenBank/DDBJ databases">
        <title>Roseomonas CN29.</title>
        <authorList>
            <person name="Cheng Y."/>
            <person name="He X."/>
        </authorList>
    </citation>
    <scope>NUCLEOTIDE SEQUENCE [LARGE SCALE GENOMIC DNA]</scope>
    <source>
        <strain evidence="14 15">CN29</strain>
    </source>
</reference>
<comment type="caution">
    <text evidence="14">The sequence shown here is derived from an EMBL/GenBank/DDBJ whole genome shotgun (WGS) entry which is preliminary data.</text>
</comment>
<dbReference type="NCBIfam" id="NF003962">
    <property type="entry name" value="PRK05454.2-5"/>
    <property type="match status" value="1"/>
</dbReference>
<keyword evidence="7 14" id="KW-0328">Glycosyltransferase</keyword>
<feature type="transmembrane region" description="Helical" evidence="12">
    <location>
        <begin position="389"/>
        <end position="408"/>
    </location>
</feature>
<feature type="transmembrane region" description="Helical" evidence="12">
    <location>
        <begin position="363"/>
        <end position="383"/>
    </location>
</feature>
<keyword evidence="9 12" id="KW-0812">Transmembrane</keyword>
<comment type="similarity">
    <text evidence="3">Belongs to the glycosyltransferase 2 family. OpgH subfamily.</text>
</comment>
<gene>
    <name evidence="14" type="primary">mdoH</name>
    <name evidence="14" type="ORF">NRP21_21190</name>
</gene>
<feature type="transmembrane region" description="Helical" evidence="12">
    <location>
        <begin position="43"/>
        <end position="70"/>
    </location>
</feature>
<name>A0ABT1X8Z1_9PROT</name>
<dbReference type="InterPro" id="IPR050321">
    <property type="entry name" value="Glycosyltr_2/OpgH_subfam"/>
</dbReference>
<protein>
    <recommendedName>
        <fullName evidence="4">Glucans biosynthesis glucosyltransferase H</fullName>
    </recommendedName>
</protein>
<dbReference type="RefSeq" id="WP_257718293.1">
    <property type="nucleotide sequence ID" value="NZ_JANJOU010000022.1"/>
</dbReference>
<evidence type="ECO:0000256" key="6">
    <source>
        <dbReference type="ARBA" id="ARBA00022519"/>
    </source>
</evidence>
<organism evidence="14 15">
    <name type="scientific">Roseomonas populi</name>
    <dbReference type="NCBI Taxonomy" id="3121582"/>
    <lineage>
        <taxon>Bacteria</taxon>
        <taxon>Pseudomonadati</taxon>
        <taxon>Pseudomonadota</taxon>
        <taxon>Alphaproteobacteria</taxon>
        <taxon>Acetobacterales</taxon>
        <taxon>Roseomonadaceae</taxon>
        <taxon>Roseomonas</taxon>
    </lineage>
</organism>
<evidence type="ECO:0000256" key="11">
    <source>
        <dbReference type="ARBA" id="ARBA00023136"/>
    </source>
</evidence>
<dbReference type="Pfam" id="PF13632">
    <property type="entry name" value="Glyco_trans_2_3"/>
    <property type="match status" value="1"/>
</dbReference>
<keyword evidence="8 14" id="KW-0808">Transferase</keyword>
<dbReference type="Gene3D" id="3.90.550.10">
    <property type="entry name" value="Spore Coat Polysaccharide Biosynthesis Protein SpsA, Chain A"/>
    <property type="match status" value="1"/>
</dbReference>
<keyword evidence="6" id="KW-0997">Cell inner membrane</keyword>
<evidence type="ECO:0000256" key="12">
    <source>
        <dbReference type="SAM" id="Phobius"/>
    </source>
</evidence>
<dbReference type="GO" id="GO:0016757">
    <property type="term" value="F:glycosyltransferase activity"/>
    <property type="evidence" value="ECO:0007669"/>
    <property type="project" value="UniProtKB-KW"/>
</dbReference>
<evidence type="ECO:0000256" key="9">
    <source>
        <dbReference type="ARBA" id="ARBA00022692"/>
    </source>
</evidence>
<evidence type="ECO:0000256" key="5">
    <source>
        <dbReference type="ARBA" id="ARBA00022475"/>
    </source>
</evidence>
<evidence type="ECO:0000256" key="1">
    <source>
        <dbReference type="ARBA" id="ARBA00004429"/>
    </source>
</evidence>
<comment type="subcellular location">
    <subcellularLocation>
        <location evidence="1">Cell inner membrane</location>
        <topology evidence="1">Multi-pass membrane protein</topology>
    </subcellularLocation>
</comment>
<dbReference type="Proteomes" id="UP001524642">
    <property type="component" value="Unassembled WGS sequence"/>
</dbReference>
<evidence type="ECO:0000256" key="10">
    <source>
        <dbReference type="ARBA" id="ARBA00022989"/>
    </source>
</evidence>
<feature type="transmembrane region" description="Helical" evidence="12">
    <location>
        <begin position="494"/>
        <end position="515"/>
    </location>
</feature>
<keyword evidence="5" id="KW-1003">Cell membrane</keyword>
<feature type="transmembrane region" description="Helical" evidence="12">
    <location>
        <begin position="521"/>
        <end position="541"/>
    </location>
</feature>
<keyword evidence="15" id="KW-1185">Reference proteome</keyword>
<dbReference type="PANTHER" id="PTHR43867">
    <property type="entry name" value="CELLULOSE SYNTHASE CATALYTIC SUBUNIT A [UDP-FORMING]"/>
    <property type="match status" value="1"/>
</dbReference>
<evidence type="ECO:0000256" key="4">
    <source>
        <dbReference type="ARBA" id="ARBA00020585"/>
    </source>
</evidence>
<proteinExistence type="inferred from homology"/>
<dbReference type="InterPro" id="IPR001173">
    <property type="entry name" value="Glyco_trans_2-like"/>
</dbReference>
<evidence type="ECO:0000259" key="13">
    <source>
        <dbReference type="Pfam" id="PF13632"/>
    </source>
</evidence>
<dbReference type="InterPro" id="IPR029044">
    <property type="entry name" value="Nucleotide-diphossugar_trans"/>
</dbReference>
<evidence type="ECO:0000256" key="3">
    <source>
        <dbReference type="ARBA" id="ARBA00009337"/>
    </source>
</evidence>
<keyword evidence="11 12" id="KW-0472">Membrane</keyword>
<evidence type="ECO:0000256" key="8">
    <source>
        <dbReference type="ARBA" id="ARBA00022679"/>
    </source>
</evidence>
<dbReference type="EMBL" id="JANJOU010000022">
    <property type="protein sequence ID" value="MCR0984576.1"/>
    <property type="molecule type" value="Genomic_DNA"/>
</dbReference>